<comment type="caution">
    <text evidence="1">The sequence shown here is derived from an EMBL/GenBank/DDBJ whole genome shotgun (WGS) entry which is preliminary data.</text>
</comment>
<dbReference type="Proteomes" id="UP001607302">
    <property type="component" value="Unassembled WGS sequence"/>
</dbReference>
<dbReference type="AlphaFoldDB" id="A0ABD2C0Y9"/>
<evidence type="ECO:0000313" key="2">
    <source>
        <dbReference type="Proteomes" id="UP001607302"/>
    </source>
</evidence>
<protein>
    <submittedName>
        <fullName evidence="1">Uncharacterized protein</fullName>
    </submittedName>
</protein>
<organism evidence="1 2">
    <name type="scientific">Vespula squamosa</name>
    <name type="common">Southern yellow jacket</name>
    <name type="synonym">Wasp</name>
    <dbReference type="NCBI Taxonomy" id="30214"/>
    <lineage>
        <taxon>Eukaryota</taxon>
        <taxon>Metazoa</taxon>
        <taxon>Ecdysozoa</taxon>
        <taxon>Arthropoda</taxon>
        <taxon>Hexapoda</taxon>
        <taxon>Insecta</taxon>
        <taxon>Pterygota</taxon>
        <taxon>Neoptera</taxon>
        <taxon>Endopterygota</taxon>
        <taxon>Hymenoptera</taxon>
        <taxon>Apocrita</taxon>
        <taxon>Aculeata</taxon>
        <taxon>Vespoidea</taxon>
        <taxon>Vespidae</taxon>
        <taxon>Vespinae</taxon>
        <taxon>Vespula</taxon>
    </lineage>
</organism>
<sequence>MAFDTGQRLIEKITSTWGSHYTGDVRACATVCSLFVAAESAILNNFVARVVITHRPLVNCSVTYTALFNLALPQKQSLFRTIEWKRYDVSLWSSVKPIYNKKLYSTQDNDWTESPRFRWLSLTMQSGLCTGKYARWIWQYSNRIDIFRSRRRPRKILNSTVWSGFPRNMQDGFSYGRTE</sequence>
<accession>A0ABD2C0Y9</accession>
<evidence type="ECO:0000313" key="1">
    <source>
        <dbReference type="EMBL" id="KAL2738699.1"/>
    </source>
</evidence>
<name>A0ABD2C0Y9_VESSQ</name>
<dbReference type="EMBL" id="JAUDFV010000025">
    <property type="protein sequence ID" value="KAL2738699.1"/>
    <property type="molecule type" value="Genomic_DNA"/>
</dbReference>
<gene>
    <name evidence="1" type="ORF">V1478_001265</name>
</gene>
<proteinExistence type="predicted"/>
<keyword evidence="2" id="KW-1185">Reference proteome</keyword>
<reference evidence="1 2" key="1">
    <citation type="journal article" date="2024" name="Ann. Entomol. Soc. Am.">
        <title>Genomic analyses of the southern and eastern yellowjacket wasps (Hymenoptera: Vespidae) reveal evolutionary signatures of social life.</title>
        <authorList>
            <person name="Catto M.A."/>
            <person name="Caine P.B."/>
            <person name="Orr S.E."/>
            <person name="Hunt B.G."/>
            <person name="Goodisman M.A.D."/>
        </authorList>
    </citation>
    <scope>NUCLEOTIDE SEQUENCE [LARGE SCALE GENOMIC DNA]</scope>
    <source>
        <strain evidence="1">233</strain>
        <tissue evidence="1">Head and thorax</tissue>
    </source>
</reference>